<accession>Q2KGT1</accession>
<dbReference type="EMBL" id="CM000230">
    <property type="protein sequence ID" value="EAQ70847.1"/>
    <property type="molecule type" value="Genomic_DNA"/>
</dbReference>
<gene>
    <name evidence="1" type="ORF">MGCH7_ch7g254</name>
</gene>
<protein>
    <submittedName>
        <fullName evidence="1">Uncharacterized protein</fullName>
    </submittedName>
</protein>
<organism evidence="1">
    <name type="scientific">Pyricularia oryzae (strain 70-15 / ATCC MYA-4617 / FGSC 8958)</name>
    <name type="common">Rice blast fungus</name>
    <name type="synonym">Magnaporthe oryzae</name>
    <dbReference type="NCBI Taxonomy" id="242507"/>
    <lineage>
        <taxon>Eukaryota</taxon>
        <taxon>Fungi</taxon>
        <taxon>Dikarya</taxon>
        <taxon>Ascomycota</taxon>
        <taxon>Pezizomycotina</taxon>
        <taxon>Sordariomycetes</taxon>
        <taxon>Sordariomycetidae</taxon>
        <taxon>Magnaporthales</taxon>
        <taxon>Pyriculariaceae</taxon>
        <taxon>Pyricularia</taxon>
    </lineage>
</organism>
<sequence>MSCWEPTGENHSDMNLVHIQSEWSPLAAWGWITAVNR</sequence>
<evidence type="ECO:0000313" key="1">
    <source>
        <dbReference type="EMBL" id="EAQ70847.1"/>
    </source>
</evidence>
<reference evidence="1" key="1">
    <citation type="submission" date="2005-01" db="EMBL/GenBank/DDBJ databases">
        <title>The sequence of Magnaporthe grisea chromosome 7.</title>
        <authorList>
            <person name="Thon M.R."/>
            <person name="Pan H."/>
            <person name="Diener A."/>
            <person name="Papalas J."/>
            <person name="Taro A."/>
            <person name="Mitchell T."/>
            <person name="Dean R.A."/>
        </authorList>
    </citation>
    <scope>NUCLEOTIDE SEQUENCE</scope>
    <source>
        <strain evidence="1">70-15</strain>
    </source>
</reference>
<dbReference type="AlphaFoldDB" id="Q2KGT1"/>
<name>Q2KGT1_PYRO7</name>
<proteinExistence type="predicted"/>